<protein>
    <submittedName>
        <fullName evidence="2">Uncharacterized protein</fullName>
    </submittedName>
</protein>
<feature type="transmembrane region" description="Helical" evidence="1">
    <location>
        <begin position="20"/>
        <end position="42"/>
    </location>
</feature>
<name>A0ABV0Z541_9TELE</name>
<dbReference type="Proteomes" id="UP001469553">
    <property type="component" value="Unassembled WGS sequence"/>
</dbReference>
<evidence type="ECO:0000313" key="3">
    <source>
        <dbReference type="Proteomes" id="UP001469553"/>
    </source>
</evidence>
<evidence type="ECO:0000313" key="2">
    <source>
        <dbReference type="EMBL" id="MEQ2301181.1"/>
    </source>
</evidence>
<gene>
    <name evidence="2" type="ORF">AMECASPLE_033298</name>
</gene>
<keyword evidence="1" id="KW-0472">Membrane</keyword>
<keyword evidence="3" id="KW-1185">Reference proteome</keyword>
<organism evidence="2 3">
    <name type="scientific">Ameca splendens</name>
    <dbReference type="NCBI Taxonomy" id="208324"/>
    <lineage>
        <taxon>Eukaryota</taxon>
        <taxon>Metazoa</taxon>
        <taxon>Chordata</taxon>
        <taxon>Craniata</taxon>
        <taxon>Vertebrata</taxon>
        <taxon>Euteleostomi</taxon>
        <taxon>Actinopterygii</taxon>
        <taxon>Neopterygii</taxon>
        <taxon>Teleostei</taxon>
        <taxon>Neoteleostei</taxon>
        <taxon>Acanthomorphata</taxon>
        <taxon>Ovalentaria</taxon>
        <taxon>Atherinomorphae</taxon>
        <taxon>Cyprinodontiformes</taxon>
        <taxon>Goodeidae</taxon>
        <taxon>Ameca</taxon>
    </lineage>
</organism>
<sequence length="183" mass="20924">MSTLLLPPRLHLKTLDLLIILAHYYSTIICLTDLILWSFGFLNSCFLRVMLTQASEPKPRRSSRESPFHSNLQPSCSRASSWKPLTLAHLPVHPPTPSTRTQWSYPRNTQRKLKNLTTPFFTLCQPQPPWKRLILPQQVSSLIIRKSASEPLCSIRHFLPGASVTSLLPQWQARSLQQIQSGF</sequence>
<proteinExistence type="predicted"/>
<reference evidence="2 3" key="1">
    <citation type="submission" date="2021-06" db="EMBL/GenBank/DDBJ databases">
        <authorList>
            <person name="Palmer J.M."/>
        </authorList>
    </citation>
    <scope>NUCLEOTIDE SEQUENCE [LARGE SCALE GENOMIC DNA]</scope>
    <source>
        <strain evidence="2 3">AS_MEX2019</strain>
        <tissue evidence="2">Muscle</tissue>
    </source>
</reference>
<keyword evidence="1" id="KW-1133">Transmembrane helix</keyword>
<comment type="caution">
    <text evidence="2">The sequence shown here is derived from an EMBL/GenBank/DDBJ whole genome shotgun (WGS) entry which is preliminary data.</text>
</comment>
<accession>A0ABV0Z541</accession>
<dbReference type="EMBL" id="JAHRIP010051518">
    <property type="protein sequence ID" value="MEQ2301181.1"/>
    <property type="molecule type" value="Genomic_DNA"/>
</dbReference>
<evidence type="ECO:0000256" key="1">
    <source>
        <dbReference type="SAM" id="Phobius"/>
    </source>
</evidence>
<keyword evidence="1" id="KW-0812">Transmembrane</keyword>